<dbReference type="EMBL" id="JACHGT010000016">
    <property type="protein sequence ID" value="MBB6038298.1"/>
    <property type="molecule type" value="Genomic_DNA"/>
</dbReference>
<sequence length="304" mass="32179">MSPHTVRPATPADHQDIADVIAAVFPYLLTSPASLAHWLETSTGDSPALFAAEEEGRVVGSCFVSFSPMSSTPGAVGMQLAVLSGHRRRGIGSALLARAEEHHATIGGSTLSSHSGDDDGLDFAVKRGFAAGRTGRISRALLAGIPDAAPVPAGIEVRPLAEVEDWRAVYETDALALVDIPGTTPLVPPPYERWREEILADPRMDVASSVVALDGKTVAALAYLYRVGGRVYSNFTGTHPEYRGKGLAMLVKSHGLHTARRAGVTEAFTINDAENTAMLAVNTKLGYEGFAVQRAVKRAARSEL</sequence>
<dbReference type="InterPro" id="IPR050832">
    <property type="entry name" value="Bact_Acetyltransf"/>
</dbReference>
<dbReference type="GO" id="GO:0016747">
    <property type="term" value="F:acyltransferase activity, transferring groups other than amino-acyl groups"/>
    <property type="evidence" value="ECO:0007669"/>
    <property type="project" value="InterPro"/>
</dbReference>
<comment type="caution">
    <text evidence="4">The sequence shown here is derived from an EMBL/GenBank/DDBJ whole genome shotgun (WGS) entry which is preliminary data.</text>
</comment>
<dbReference type="SUPFAM" id="SSF55729">
    <property type="entry name" value="Acyl-CoA N-acyltransferases (Nat)"/>
    <property type="match status" value="2"/>
</dbReference>
<feature type="domain" description="N-acetyltransferase" evidence="3">
    <location>
        <begin position="155"/>
        <end position="304"/>
    </location>
</feature>
<evidence type="ECO:0000313" key="5">
    <source>
        <dbReference type="Proteomes" id="UP000548476"/>
    </source>
</evidence>
<dbReference type="InterPro" id="IPR038740">
    <property type="entry name" value="BioF2-like_GNAT_dom"/>
</dbReference>
<reference evidence="4 5" key="1">
    <citation type="submission" date="2020-08" db="EMBL/GenBank/DDBJ databases">
        <title>Genomic Encyclopedia of Type Strains, Phase IV (KMG-IV): sequencing the most valuable type-strain genomes for metagenomic binning, comparative biology and taxonomic classification.</title>
        <authorList>
            <person name="Goeker M."/>
        </authorList>
    </citation>
    <scope>NUCLEOTIDE SEQUENCE [LARGE SCALE GENOMIC DNA]</scope>
    <source>
        <strain evidence="4 5">YIM 65646</strain>
    </source>
</reference>
<keyword evidence="2" id="KW-0012">Acyltransferase</keyword>
<name>A0A841FX36_9ACTN</name>
<dbReference type="RefSeq" id="WP_184791098.1">
    <property type="nucleotide sequence ID" value="NZ_BONT01000008.1"/>
</dbReference>
<evidence type="ECO:0000259" key="3">
    <source>
        <dbReference type="PROSITE" id="PS51186"/>
    </source>
</evidence>
<proteinExistence type="predicted"/>
<organism evidence="4 5">
    <name type="scientific">Phytomonospora endophytica</name>
    <dbReference type="NCBI Taxonomy" id="714109"/>
    <lineage>
        <taxon>Bacteria</taxon>
        <taxon>Bacillati</taxon>
        <taxon>Actinomycetota</taxon>
        <taxon>Actinomycetes</taxon>
        <taxon>Micromonosporales</taxon>
        <taxon>Micromonosporaceae</taxon>
        <taxon>Phytomonospora</taxon>
    </lineage>
</organism>
<dbReference type="Proteomes" id="UP000548476">
    <property type="component" value="Unassembled WGS sequence"/>
</dbReference>
<keyword evidence="1 4" id="KW-0808">Transferase</keyword>
<dbReference type="Gene3D" id="3.40.630.30">
    <property type="match status" value="1"/>
</dbReference>
<accession>A0A841FX36</accession>
<dbReference type="InterPro" id="IPR016181">
    <property type="entry name" value="Acyl_CoA_acyltransferase"/>
</dbReference>
<dbReference type="CDD" id="cd04301">
    <property type="entry name" value="NAT_SF"/>
    <property type="match status" value="2"/>
</dbReference>
<feature type="domain" description="N-acetyltransferase" evidence="3">
    <location>
        <begin position="4"/>
        <end position="148"/>
    </location>
</feature>
<dbReference type="PANTHER" id="PTHR43877">
    <property type="entry name" value="AMINOALKYLPHOSPHONATE N-ACETYLTRANSFERASE-RELATED-RELATED"/>
    <property type="match status" value="1"/>
</dbReference>
<evidence type="ECO:0000256" key="2">
    <source>
        <dbReference type="ARBA" id="ARBA00023315"/>
    </source>
</evidence>
<gene>
    <name evidence="4" type="ORF">HNR73_006181</name>
</gene>
<dbReference type="Pfam" id="PF00583">
    <property type="entry name" value="Acetyltransf_1"/>
    <property type="match status" value="1"/>
</dbReference>
<dbReference type="AlphaFoldDB" id="A0A841FX36"/>
<keyword evidence="5" id="KW-1185">Reference proteome</keyword>
<dbReference type="InterPro" id="IPR000182">
    <property type="entry name" value="GNAT_dom"/>
</dbReference>
<evidence type="ECO:0000313" key="4">
    <source>
        <dbReference type="EMBL" id="MBB6038298.1"/>
    </source>
</evidence>
<protein>
    <submittedName>
        <fullName evidence="4">GNAT superfamily N-acetyltransferase</fullName>
    </submittedName>
</protein>
<dbReference type="Pfam" id="PF13480">
    <property type="entry name" value="Acetyltransf_6"/>
    <property type="match status" value="1"/>
</dbReference>
<evidence type="ECO:0000256" key="1">
    <source>
        <dbReference type="ARBA" id="ARBA00022679"/>
    </source>
</evidence>
<dbReference type="PROSITE" id="PS51186">
    <property type="entry name" value="GNAT"/>
    <property type="match status" value="2"/>
</dbReference>